<dbReference type="RefSeq" id="XP_001879916.1">
    <property type="nucleotide sequence ID" value="XM_001879881.1"/>
</dbReference>
<gene>
    <name evidence="1" type="ORF">LACBIDRAFT_318755</name>
</gene>
<keyword evidence="2" id="KW-1185">Reference proteome</keyword>
<dbReference type="Proteomes" id="UP000001194">
    <property type="component" value="Unassembled WGS sequence"/>
</dbReference>
<dbReference type="InParanoid" id="B0D705"/>
<organism evidence="2">
    <name type="scientific">Laccaria bicolor (strain S238N-H82 / ATCC MYA-4686)</name>
    <name type="common">Bicoloured deceiver</name>
    <name type="synonym">Laccaria laccata var. bicolor</name>
    <dbReference type="NCBI Taxonomy" id="486041"/>
    <lineage>
        <taxon>Eukaryota</taxon>
        <taxon>Fungi</taxon>
        <taxon>Dikarya</taxon>
        <taxon>Basidiomycota</taxon>
        <taxon>Agaricomycotina</taxon>
        <taxon>Agaricomycetes</taxon>
        <taxon>Agaricomycetidae</taxon>
        <taxon>Agaricales</taxon>
        <taxon>Agaricineae</taxon>
        <taxon>Hydnangiaceae</taxon>
        <taxon>Laccaria</taxon>
    </lineage>
</organism>
<name>B0D705_LACBS</name>
<dbReference type="EMBL" id="DS547099">
    <property type="protein sequence ID" value="EDR09567.1"/>
    <property type="molecule type" value="Genomic_DNA"/>
</dbReference>
<dbReference type="GeneID" id="6075626"/>
<dbReference type="HOGENOM" id="CLU_2498243_0_0_1"/>
<sequence length="86" mass="9938">MRDGCLSLFPSTYHKSETRAQTQRWAGEVLGRIDSGFPSIMTTRTYPELCLCDSSVKRNHHVSGHFLRMTRVVTVAYDSYYVCPRY</sequence>
<evidence type="ECO:0000313" key="1">
    <source>
        <dbReference type="EMBL" id="EDR09567.1"/>
    </source>
</evidence>
<accession>B0D705</accession>
<proteinExistence type="predicted"/>
<dbReference type="KEGG" id="lbc:LACBIDRAFT_318755"/>
<protein>
    <submittedName>
        <fullName evidence="1">Predicted protein</fullName>
    </submittedName>
</protein>
<dbReference type="AlphaFoldDB" id="B0D705"/>
<reference evidence="1 2" key="1">
    <citation type="journal article" date="2008" name="Nature">
        <title>The genome of Laccaria bicolor provides insights into mycorrhizal symbiosis.</title>
        <authorList>
            <person name="Martin F."/>
            <person name="Aerts A."/>
            <person name="Ahren D."/>
            <person name="Brun A."/>
            <person name="Danchin E.G.J."/>
            <person name="Duchaussoy F."/>
            <person name="Gibon J."/>
            <person name="Kohler A."/>
            <person name="Lindquist E."/>
            <person name="Pereda V."/>
            <person name="Salamov A."/>
            <person name="Shapiro H.J."/>
            <person name="Wuyts J."/>
            <person name="Blaudez D."/>
            <person name="Buee M."/>
            <person name="Brokstein P."/>
            <person name="Canbaeck B."/>
            <person name="Cohen D."/>
            <person name="Courty P.E."/>
            <person name="Coutinho P.M."/>
            <person name="Delaruelle C."/>
            <person name="Detter J.C."/>
            <person name="Deveau A."/>
            <person name="DiFazio S."/>
            <person name="Duplessis S."/>
            <person name="Fraissinet-Tachet L."/>
            <person name="Lucic E."/>
            <person name="Frey-Klett P."/>
            <person name="Fourrey C."/>
            <person name="Feussner I."/>
            <person name="Gay G."/>
            <person name="Grimwood J."/>
            <person name="Hoegger P.J."/>
            <person name="Jain P."/>
            <person name="Kilaru S."/>
            <person name="Labbe J."/>
            <person name="Lin Y.C."/>
            <person name="Legue V."/>
            <person name="Le Tacon F."/>
            <person name="Marmeisse R."/>
            <person name="Melayah D."/>
            <person name="Montanini B."/>
            <person name="Muratet M."/>
            <person name="Nehls U."/>
            <person name="Niculita-Hirzel H."/>
            <person name="Oudot-Le Secq M.P."/>
            <person name="Peter M."/>
            <person name="Quesneville H."/>
            <person name="Rajashekar B."/>
            <person name="Reich M."/>
            <person name="Rouhier N."/>
            <person name="Schmutz J."/>
            <person name="Yin T."/>
            <person name="Chalot M."/>
            <person name="Henrissat B."/>
            <person name="Kuees U."/>
            <person name="Lucas S."/>
            <person name="Van de Peer Y."/>
            <person name="Podila G.K."/>
            <person name="Polle A."/>
            <person name="Pukkila P.J."/>
            <person name="Richardson P.M."/>
            <person name="Rouze P."/>
            <person name="Sanders I.R."/>
            <person name="Stajich J.E."/>
            <person name="Tunlid A."/>
            <person name="Tuskan G."/>
            <person name="Grigoriev I.V."/>
        </authorList>
    </citation>
    <scope>NUCLEOTIDE SEQUENCE [LARGE SCALE GENOMIC DNA]</scope>
    <source>
        <strain evidence="2">S238N-H82 / ATCC MYA-4686</strain>
    </source>
</reference>
<evidence type="ECO:0000313" key="2">
    <source>
        <dbReference type="Proteomes" id="UP000001194"/>
    </source>
</evidence>